<evidence type="ECO:0000313" key="2">
    <source>
        <dbReference type="Proteomes" id="UP000323646"/>
    </source>
</evidence>
<dbReference type="AlphaFoldDB" id="A0A5D6VW98"/>
<comment type="caution">
    <text evidence="1">The sequence shown here is derived from an EMBL/GenBank/DDBJ whole genome shotgun (WGS) entry which is preliminary data.</text>
</comment>
<reference evidence="1 2" key="1">
    <citation type="submission" date="2019-08" db="EMBL/GenBank/DDBJ databases">
        <title>Selenomonas sp. mPRGC5 and Selenomonas sp. mPRGC8 isolated from ruminal fluid of dairy goat (Capra hircus).</title>
        <authorList>
            <person name="Poothong S."/>
            <person name="Nuengjamnong C."/>
            <person name="Tanasupawat S."/>
        </authorList>
    </citation>
    <scope>NUCLEOTIDE SEQUENCE [LARGE SCALE GENOMIC DNA]</scope>
    <source>
        <strain evidence="2">mPRGC5</strain>
    </source>
</reference>
<evidence type="ECO:0000313" key="1">
    <source>
        <dbReference type="EMBL" id="TYZ20341.1"/>
    </source>
</evidence>
<dbReference type="OrthoDB" id="1665092at2"/>
<name>A0A5D6VW98_9FIRM</name>
<organism evidence="1 2">
    <name type="scientific">Selenomonas ruminis</name>
    <dbReference type="NCBI Taxonomy" id="2593411"/>
    <lineage>
        <taxon>Bacteria</taxon>
        <taxon>Bacillati</taxon>
        <taxon>Bacillota</taxon>
        <taxon>Negativicutes</taxon>
        <taxon>Selenomonadales</taxon>
        <taxon>Selenomonadaceae</taxon>
        <taxon>Selenomonas</taxon>
    </lineage>
</organism>
<evidence type="ECO:0008006" key="3">
    <source>
        <dbReference type="Google" id="ProtNLM"/>
    </source>
</evidence>
<sequence length="270" mass="31046">MVMFYRNRQIFIKRLLLYTIFLHCATVVSRYQGGMGQEAGIFFRNVELVDKGKEENREMVDTSRKIGKFHDEEAGYMIPLEEKIGIWRGMPTETAEEVLWADNYYQEELLPLALKRFAKRYDSGSLPEYYGMILLLGSAWEDLAFNVGLLSPQNIHVICRKEDMPAYRHLVDNLQLEEDRCLCTTIPEAGVSSLYHVIKKQHDIWDSMGKSAVDITGGDMATLPAAAMAAAVFDMDVYRLSFEREAKSRKHKPGTERMIRIESVQPFLET</sequence>
<keyword evidence="2" id="KW-1185">Reference proteome</keyword>
<gene>
    <name evidence="1" type="ORF">FZ040_12040</name>
</gene>
<dbReference type="EMBL" id="VTOY01000015">
    <property type="protein sequence ID" value="TYZ20341.1"/>
    <property type="molecule type" value="Genomic_DNA"/>
</dbReference>
<protein>
    <recommendedName>
        <fullName evidence="3">CRISPR-associated protein</fullName>
    </recommendedName>
</protein>
<accession>A0A5D6VW98</accession>
<dbReference type="Proteomes" id="UP000323646">
    <property type="component" value="Unassembled WGS sequence"/>
</dbReference>
<proteinExistence type="predicted"/>